<gene>
    <name evidence="2" type="ORF">WOSG25_060790</name>
</gene>
<reference evidence="3" key="1">
    <citation type="journal article" date="2014" name="Genome Announc.">
        <title>Draft genome sequence of Weissella oryzae SG25T, isolated from fermented rice grains.</title>
        <authorList>
            <person name="Tanizawa Y."/>
            <person name="Fujisawa T."/>
            <person name="Mochizuki T."/>
            <person name="Kaminuma E."/>
            <person name="Suzuki Y."/>
            <person name="Nakamura Y."/>
            <person name="Tohno M."/>
        </authorList>
    </citation>
    <scope>NUCLEOTIDE SEQUENCE [LARGE SCALE GENOMIC DNA]</scope>
    <source>
        <strain evidence="3">DSM 25784 / JCM 18191 / LMG 30913 / SG25</strain>
    </source>
</reference>
<evidence type="ECO:0000256" key="1">
    <source>
        <dbReference type="SAM" id="Phobius"/>
    </source>
</evidence>
<accession>A0A069CUQ4</accession>
<keyword evidence="1" id="KW-0812">Transmembrane</keyword>
<organism evidence="2 3">
    <name type="scientific">Weissella oryzae (strain DSM 25784 / JCM 18191 / LMG 30913 / SG25)</name>
    <dbReference type="NCBI Taxonomy" id="1329250"/>
    <lineage>
        <taxon>Bacteria</taxon>
        <taxon>Bacillati</taxon>
        <taxon>Bacillota</taxon>
        <taxon>Bacilli</taxon>
        <taxon>Lactobacillales</taxon>
        <taxon>Lactobacillaceae</taxon>
        <taxon>Weissella</taxon>
    </lineage>
</organism>
<name>A0A069CUQ4_WEIOS</name>
<evidence type="ECO:0000313" key="3">
    <source>
        <dbReference type="Proteomes" id="UP000030643"/>
    </source>
</evidence>
<dbReference type="PANTHER" id="PTHR34980">
    <property type="entry name" value="INNER MEMBRANE PROTEIN-RELATED-RELATED"/>
    <property type="match status" value="1"/>
</dbReference>
<dbReference type="STRING" id="1329250.WOSG25_060790"/>
<dbReference type="InterPro" id="IPR008523">
    <property type="entry name" value="DUF805"/>
</dbReference>
<sequence length="121" mass="14209">MFASYKRFWINIFNFSGVSNRADYWWPIIINYIIGGVIIAIVQASIGHSIDNIYTIGDLSIAWERNLIVLIVWIATLSVRFRRLHDTNRTGWWVLLDLIPVVGTIWFFILMVLPSKPNRWQ</sequence>
<dbReference type="Pfam" id="PF05656">
    <property type="entry name" value="DUF805"/>
    <property type="match status" value="1"/>
</dbReference>
<keyword evidence="1" id="KW-0472">Membrane</keyword>
<dbReference type="eggNOG" id="COG3152">
    <property type="taxonomic scope" value="Bacteria"/>
</dbReference>
<dbReference type="Proteomes" id="UP000030643">
    <property type="component" value="Unassembled WGS sequence"/>
</dbReference>
<protein>
    <submittedName>
        <fullName evidence="2">Putative membrane protein</fullName>
    </submittedName>
</protein>
<dbReference type="RefSeq" id="WP_027699017.1">
    <property type="nucleotide sequence ID" value="NZ_DF820489.1"/>
</dbReference>
<dbReference type="EMBL" id="DF820489">
    <property type="protein sequence ID" value="GAK30958.1"/>
    <property type="molecule type" value="Genomic_DNA"/>
</dbReference>
<proteinExistence type="predicted"/>
<feature type="transmembrane region" description="Helical" evidence="1">
    <location>
        <begin position="24"/>
        <end position="46"/>
    </location>
</feature>
<feature type="transmembrane region" description="Helical" evidence="1">
    <location>
        <begin position="91"/>
        <end position="113"/>
    </location>
</feature>
<keyword evidence="3" id="KW-1185">Reference proteome</keyword>
<evidence type="ECO:0000313" key="2">
    <source>
        <dbReference type="EMBL" id="GAK30958.1"/>
    </source>
</evidence>
<keyword evidence="1" id="KW-1133">Transmembrane helix</keyword>
<dbReference type="PANTHER" id="PTHR34980:SF2">
    <property type="entry name" value="INNER MEMBRANE PROTEIN YHAH-RELATED"/>
    <property type="match status" value="1"/>
</dbReference>
<dbReference type="OrthoDB" id="2285053at2"/>
<dbReference type="AlphaFoldDB" id="A0A069CUQ4"/>
<dbReference type="GO" id="GO:0005886">
    <property type="term" value="C:plasma membrane"/>
    <property type="evidence" value="ECO:0007669"/>
    <property type="project" value="TreeGrafter"/>
</dbReference>
<feature type="transmembrane region" description="Helical" evidence="1">
    <location>
        <begin position="67"/>
        <end position="85"/>
    </location>
</feature>